<keyword evidence="2" id="KW-0813">Transport</keyword>
<dbReference type="Pfam" id="PF00076">
    <property type="entry name" value="RRM_1"/>
    <property type="match status" value="1"/>
</dbReference>
<feature type="domain" description="J" evidence="6">
    <location>
        <begin position="6"/>
        <end position="76"/>
    </location>
</feature>
<dbReference type="Pfam" id="PF00226">
    <property type="entry name" value="DnaJ"/>
    <property type="match status" value="1"/>
</dbReference>
<sequence>MDGQVDHYIILGLPSGAEGAQISEKEITKAYRKKALELHPDKRPDDRNAHSDILQLNASYEILKDEKARKLFDDLLRIRRDKSRLHLAPDPAAKAQEEEQIISMKLKEEIARIRAMQANKVASTTPTQRKEATVGGRESSMDGGGSGLDKEKVLKVSWEKIGDDYSAQRLRELFEKFGEVEDVVIKSSKKTLKKGSALVVMASKDAAVAATGTMCRDLTNPLLVLPLQPTIATAFTWPHEHVEPDGPKLNNLVGAGYQSFEASVLKKLMQKSAIGEGMTRRDHADVSNQLLCKLCHWEGCPGNESCGWRRSAEGAYDTRNIFQSLDLAWTLLRIFPRELLHRIPAKTLDQYHSRDAVN</sequence>
<dbReference type="InterPro" id="IPR035979">
    <property type="entry name" value="RBD_domain_sf"/>
</dbReference>
<dbReference type="GO" id="GO:0003723">
    <property type="term" value="F:RNA binding"/>
    <property type="evidence" value="ECO:0007669"/>
    <property type="project" value="InterPro"/>
</dbReference>
<dbReference type="InterPro" id="IPR001623">
    <property type="entry name" value="DnaJ_domain"/>
</dbReference>
<dbReference type="Gene3D" id="3.30.70.330">
    <property type="match status" value="1"/>
</dbReference>
<dbReference type="Gene3D" id="1.10.287.110">
    <property type="entry name" value="DnaJ domain"/>
    <property type="match status" value="1"/>
</dbReference>
<keyword evidence="4" id="KW-0406">Ion transport</keyword>
<dbReference type="PRINTS" id="PR00625">
    <property type="entry name" value="JDOMAIN"/>
</dbReference>
<dbReference type="CDD" id="cd06257">
    <property type="entry name" value="DnaJ"/>
    <property type="match status" value="1"/>
</dbReference>
<comment type="caution">
    <text evidence="7">The sequence shown here is derived from an EMBL/GenBank/DDBJ whole genome shotgun (WGS) entry which is preliminary data.</text>
</comment>
<evidence type="ECO:0000259" key="6">
    <source>
        <dbReference type="PROSITE" id="PS50076"/>
    </source>
</evidence>
<dbReference type="InterPro" id="IPR012677">
    <property type="entry name" value="Nucleotide-bd_a/b_plait_sf"/>
</dbReference>
<dbReference type="PANTHER" id="PTHR45098:SF1">
    <property type="entry name" value="DNAJ DOMAIN CONTAINING PROTEIN, EXPRESSED"/>
    <property type="match status" value="1"/>
</dbReference>
<dbReference type="SUPFAM" id="SSF46565">
    <property type="entry name" value="Chaperone J-domain"/>
    <property type="match status" value="1"/>
</dbReference>
<evidence type="ECO:0000256" key="3">
    <source>
        <dbReference type="ARBA" id="ARBA00022781"/>
    </source>
</evidence>
<gene>
    <name evidence="7" type="ORF">Acr_14g0001350</name>
</gene>
<feature type="region of interest" description="Disordered" evidence="5">
    <location>
        <begin position="120"/>
        <end position="147"/>
    </location>
</feature>
<proteinExistence type="inferred from homology"/>
<evidence type="ECO:0000313" key="8">
    <source>
        <dbReference type="Proteomes" id="UP000585474"/>
    </source>
</evidence>
<dbReference type="OrthoDB" id="10250354at2759"/>
<reference evidence="7 8" key="1">
    <citation type="submission" date="2019-07" db="EMBL/GenBank/DDBJ databases">
        <title>De Novo Assembly of kiwifruit Actinidia rufa.</title>
        <authorList>
            <person name="Sugita-Konishi S."/>
            <person name="Sato K."/>
            <person name="Mori E."/>
            <person name="Abe Y."/>
            <person name="Kisaki G."/>
            <person name="Hamano K."/>
            <person name="Suezawa K."/>
            <person name="Otani M."/>
            <person name="Fukuda T."/>
            <person name="Manabe T."/>
            <person name="Gomi K."/>
            <person name="Tabuchi M."/>
            <person name="Akimitsu K."/>
            <person name="Kataoka I."/>
        </authorList>
    </citation>
    <scope>NUCLEOTIDE SEQUENCE [LARGE SCALE GENOMIC DNA]</scope>
    <source>
        <strain evidence="8">cv. Fuchu</strain>
    </source>
</reference>
<dbReference type="CDD" id="cd12429">
    <property type="entry name" value="RRM_DNAJC17"/>
    <property type="match status" value="1"/>
</dbReference>
<protein>
    <recommendedName>
        <fullName evidence="6">J domain-containing protein</fullName>
    </recommendedName>
</protein>
<dbReference type="InterPro" id="IPR000504">
    <property type="entry name" value="RRM_dom"/>
</dbReference>
<keyword evidence="3" id="KW-0375">Hydrogen ion transport</keyword>
<dbReference type="AlphaFoldDB" id="A0A7J0FQS9"/>
<evidence type="ECO:0000256" key="5">
    <source>
        <dbReference type="SAM" id="MobiDB-lite"/>
    </source>
</evidence>
<comment type="similarity">
    <text evidence="1">Belongs to the ATPase alpha/beta chains family.</text>
</comment>
<dbReference type="InterPro" id="IPR036869">
    <property type="entry name" value="J_dom_sf"/>
</dbReference>
<dbReference type="Pfam" id="PF22919">
    <property type="entry name" value="ATP-synt_VA_C"/>
    <property type="match status" value="1"/>
</dbReference>
<dbReference type="SUPFAM" id="SSF54928">
    <property type="entry name" value="RNA-binding domain, RBD"/>
    <property type="match status" value="1"/>
</dbReference>
<dbReference type="InterPro" id="IPR034254">
    <property type="entry name" value="DNAJC17_RRM"/>
</dbReference>
<dbReference type="PANTHER" id="PTHR45098">
    <property type="entry name" value="DNAJ DOMAIN CONTAINING PROTEIN, EXPRESSED"/>
    <property type="match status" value="1"/>
</dbReference>
<dbReference type="PROSITE" id="PS50076">
    <property type="entry name" value="DNAJ_2"/>
    <property type="match status" value="1"/>
</dbReference>
<dbReference type="SMART" id="SM00271">
    <property type="entry name" value="DnaJ"/>
    <property type="match status" value="1"/>
</dbReference>
<evidence type="ECO:0000256" key="2">
    <source>
        <dbReference type="ARBA" id="ARBA00022448"/>
    </source>
</evidence>
<name>A0A7J0FQS9_9ERIC</name>
<evidence type="ECO:0000313" key="7">
    <source>
        <dbReference type="EMBL" id="GFZ00500.1"/>
    </source>
</evidence>
<dbReference type="EMBL" id="BJWL01000014">
    <property type="protein sequence ID" value="GFZ00500.1"/>
    <property type="molecule type" value="Genomic_DNA"/>
</dbReference>
<evidence type="ECO:0000256" key="4">
    <source>
        <dbReference type="ARBA" id="ARBA00023065"/>
    </source>
</evidence>
<dbReference type="GO" id="GO:1902600">
    <property type="term" value="P:proton transmembrane transport"/>
    <property type="evidence" value="ECO:0007669"/>
    <property type="project" value="UniProtKB-KW"/>
</dbReference>
<dbReference type="InterPro" id="IPR055190">
    <property type="entry name" value="ATP-synt_VA_C"/>
</dbReference>
<organism evidence="7 8">
    <name type="scientific">Actinidia rufa</name>
    <dbReference type="NCBI Taxonomy" id="165716"/>
    <lineage>
        <taxon>Eukaryota</taxon>
        <taxon>Viridiplantae</taxon>
        <taxon>Streptophyta</taxon>
        <taxon>Embryophyta</taxon>
        <taxon>Tracheophyta</taxon>
        <taxon>Spermatophyta</taxon>
        <taxon>Magnoliopsida</taxon>
        <taxon>eudicotyledons</taxon>
        <taxon>Gunneridae</taxon>
        <taxon>Pentapetalae</taxon>
        <taxon>asterids</taxon>
        <taxon>Ericales</taxon>
        <taxon>Actinidiaceae</taxon>
        <taxon>Actinidia</taxon>
    </lineage>
</organism>
<keyword evidence="8" id="KW-1185">Reference proteome</keyword>
<evidence type="ECO:0000256" key="1">
    <source>
        <dbReference type="ARBA" id="ARBA00008936"/>
    </source>
</evidence>
<dbReference type="Proteomes" id="UP000585474">
    <property type="component" value="Unassembled WGS sequence"/>
</dbReference>
<accession>A0A7J0FQS9</accession>